<evidence type="ECO:0000313" key="3">
    <source>
        <dbReference type="Proteomes" id="UP001066276"/>
    </source>
</evidence>
<evidence type="ECO:0000256" key="1">
    <source>
        <dbReference type="SAM" id="MobiDB-lite"/>
    </source>
</evidence>
<feature type="compositionally biased region" description="Basic residues" evidence="1">
    <location>
        <begin position="45"/>
        <end position="54"/>
    </location>
</feature>
<accession>A0AAV7RQY2</accession>
<proteinExistence type="predicted"/>
<dbReference type="AlphaFoldDB" id="A0AAV7RQY2"/>
<organism evidence="2 3">
    <name type="scientific">Pleurodeles waltl</name>
    <name type="common">Iberian ribbed newt</name>
    <dbReference type="NCBI Taxonomy" id="8319"/>
    <lineage>
        <taxon>Eukaryota</taxon>
        <taxon>Metazoa</taxon>
        <taxon>Chordata</taxon>
        <taxon>Craniata</taxon>
        <taxon>Vertebrata</taxon>
        <taxon>Euteleostomi</taxon>
        <taxon>Amphibia</taxon>
        <taxon>Batrachia</taxon>
        <taxon>Caudata</taxon>
        <taxon>Salamandroidea</taxon>
        <taxon>Salamandridae</taxon>
        <taxon>Pleurodelinae</taxon>
        <taxon>Pleurodeles</taxon>
    </lineage>
</organism>
<comment type="caution">
    <text evidence="2">The sequence shown here is derived from an EMBL/GenBank/DDBJ whole genome shotgun (WGS) entry which is preliminary data.</text>
</comment>
<dbReference type="EMBL" id="JANPWB010000009">
    <property type="protein sequence ID" value="KAJ1153925.1"/>
    <property type="molecule type" value="Genomic_DNA"/>
</dbReference>
<name>A0AAV7RQY2_PLEWA</name>
<evidence type="ECO:0000313" key="2">
    <source>
        <dbReference type="EMBL" id="KAJ1153925.1"/>
    </source>
</evidence>
<sequence>MRCRNVPVQAHGSSRSSRSSRSSSCGHATPWLSPRARLAQLRHSSTAKHHRGPVHRSDEPQSRPGSSLVARGAICFPGPLRWCRMSRARRSALAARVRHARRLGHTPFLEGFDKSVHLSYRQTQKNVE</sequence>
<reference evidence="2" key="1">
    <citation type="journal article" date="2022" name="bioRxiv">
        <title>Sequencing and chromosome-scale assembly of the giantPleurodeles waltlgenome.</title>
        <authorList>
            <person name="Brown T."/>
            <person name="Elewa A."/>
            <person name="Iarovenko S."/>
            <person name="Subramanian E."/>
            <person name="Araus A.J."/>
            <person name="Petzold A."/>
            <person name="Susuki M."/>
            <person name="Suzuki K.-i.T."/>
            <person name="Hayashi T."/>
            <person name="Toyoda A."/>
            <person name="Oliveira C."/>
            <person name="Osipova E."/>
            <person name="Leigh N.D."/>
            <person name="Simon A."/>
            <person name="Yun M.H."/>
        </authorList>
    </citation>
    <scope>NUCLEOTIDE SEQUENCE</scope>
    <source>
        <strain evidence="2">20211129_DDA</strain>
        <tissue evidence="2">Liver</tissue>
    </source>
</reference>
<protein>
    <submittedName>
        <fullName evidence="2">Uncharacterized protein</fullName>
    </submittedName>
</protein>
<feature type="region of interest" description="Disordered" evidence="1">
    <location>
        <begin position="1"/>
        <end position="70"/>
    </location>
</feature>
<dbReference type="Proteomes" id="UP001066276">
    <property type="component" value="Chromosome 5"/>
</dbReference>
<feature type="compositionally biased region" description="Low complexity" evidence="1">
    <location>
        <begin position="13"/>
        <end position="24"/>
    </location>
</feature>
<gene>
    <name evidence="2" type="ORF">NDU88_006683</name>
</gene>
<keyword evidence="3" id="KW-1185">Reference proteome</keyword>